<dbReference type="PANTHER" id="PTHR32278">
    <property type="entry name" value="F-BOX DOMAIN-CONTAINING PROTEIN"/>
    <property type="match status" value="1"/>
</dbReference>
<dbReference type="Gene3D" id="1.20.1280.50">
    <property type="match status" value="1"/>
</dbReference>
<comment type="caution">
    <text evidence="2">The sequence shown here is derived from an EMBL/GenBank/DDBJ whole genome shotgun (WGS) entry which is preliminary data.</text>
</comment>
<sequence length="273" mass="30572">MTTPVDGGARDIISCLPAECLAQIISLTSPADTCRSAAVSHSFQSIADSDDVWKSFLPSDHEDILSGTTSWPELSALSKKELYLRLCDNPAIIKSNQNMSFALERQSGKKCYMVGARGLAIVWGDTPTYWTWTNLPESRFREVAELRYVWWFDIKGRIGTRMLSPATNYAAYMVFKFARNRKGFSHKAMDLRVHLEDSIAGQGRKLVILDPADGLPKPYQERGDGWLEIEIGEFFNDTGDDGTLLCSLMETDGRFSKVGLIVEGIEFRPKNNI</sequence>
<dbReference type="AlphaFoldDB" id="A0AAV0QLJ2"/>
<dbReference type="SUPFAM" id="SSF81383">
    <property type="entry name" value="F-box domain"/>
    <property type="match status" value="1"/>
</dbReference>
<dbReference type="SMART" id="SM00256">
    <property type="entry name" value="FBOX"/>
    <property type="match status" value="1"/>
</dbReference>
<evidence type="ECO:0000259" key="1">
    <source>
        <dbReference type="PROSITE" id="PS50181"/>
    </source>
</evidence>
<dbReference type="InterPro" id="IPR025886">
    <property type="entry name" value="PP2-like"/>
</dbReference>
<reference evidence="2" key="1">
    <citation type="submission" date="2022-08" db="EMBL/GenBank/DDBJ databases">
        <authorList>
            <person name="Gutierrez-Valencia J."/>
        </authorList>
    </citation>
    <scope>NUCLEOTIDE SEQUENCE</scope>
</reference>
<dbReference type="PANTHER" id="PTHR32278:SF111">
    <property type="entry name" value="F-BOX PROTEIN PP2-B12-RELATED"/>
    <property type="match status" value="1"/>
</dbReference>
<dbReference type="InterPro" id="IPR036047">
    <property type="entry name" value="F-box-like_dom_sf"/>
</dbReference>
<dbReference type="Proteomes" id="UP001154282">
    <property type="component" value="Unassembled WGS sequence"/>
</dbReference>
<dbReference type="CDD" id="cd22162">
    <property type="entry name" value="F-box_AtSKIP3-like"/>
    <property type="match status" value="1"/>
</dbReference>
<dbReference type="PROSITE" id="PS50181">
    <property type="entry name" value="FBOX"/>
    <property type="match status" value="1"/>
</dbReference>
<name>A0AAV0QLJ2_9ROSI</name>
<gene>
    <name evidence="2" type="ORF">LITE_LOCUS43704</name>
</gene>
<feature type="domain" description="F-box" evidence="1">
    <location>
        <begin position="10"/>
        <end position="56"/>
    </location>
</feature>
<organism evidence="2 3">
    <name type="scientific">Linum tenue</name>
    <dbReference type="NCBI Taxonomy" id="586396"/>
    <lineage>
        <taxon>Eukaryota</taxon>
        <taxon>Viridiplantae</taxon>
        <taxon>Streptophyta</taxon>
        <taxon>Embryophyta</taxon>
        <taxon>Tracheophyta</taxon>
        <taxon>Spermatophyta</taxon>
        <taxon>Magnoliopsida</taxon>
        <taxon>eudicotyledons</taxon>
        <taxon>Gunneridae</taxon>
        <taxon>Pentapetalae</taxon>
        <taxon>rosids</taxon>
        <taxon>fabids</taxon>
        <taxon>Malpighiales</taxon>
        <taxon>Linaceae</taxon>
        <taxon>Linum</taxon>
    </lineage>
</organism>
<evidence type="ECO:0000313" key="3">
    <source>
        <dbReference type="Proteomes" id="UP001154282"/>
    </source>
</evidence>
<dbReference type="EMBL" id="CAMGYJ010000009">
    <property type="protein sequence ID" value="CAI0545761.1"/>
    <property type="molecule type" value="Genomic_DNA"/>
</dbReference>
<dbReference type="Pfam" id="PF14299">
    <property type="entry name" value="PP2"/>
    <property type="match status" value="1"/>
</dbReference>
<proteinExistence type="predicted"/>
<dbReference type="InterPro" id="IPR001810">
    <property type="entry name" value="F-box_dom"/>
</dbReference>
<dbReference type="Pfam" id="PF12937">
    <property type="entry name" value="F-box-like"/>
    <property type="match status" value="1"/>
</dbReference>
<keyword evidence="3" id="KW-1185">Reference proteome</keyword>
<accession>A0AAV0QLJ2</accession>
<protein>
    <recommendedName>
        <fullName evidence="1">F-box domain-containing protein</fullName>
    </recommendedName>
</protein>
<evidence type="ECO:0000313" key="2">
    <source>
        <dbReference type="EMBL" id="CAI0545761.1"/>
    </source>
</evidence>